<evidence type="ECO:0000256" key="8">
    <source>
        <dbReference type="SAM" id="MobiDB-lite"/>
    </source>
</evidence>
<dbReference type="Pfam" id="PF20451">
    <property type="entry name" value="Calmod_bind_M"/>
    <property type="match status" value="1"/>
</dbReference>
<comment type="similarity">
    <text evidence="2">Belongs to the plant ACBP60 protein family.</text>
</comment>
<feature type="domain" description="Calmodulin binding protein central" evidence="10">
    <location>
        <begin position="248"/>
        <end position="312"/>
    </location>
</feature>
<keyword evidence="6" id="KW-0804">Transcription</keyword>
<organism evidence="12 13">
    <name type="scientific">Adiantum capillus-veneris</name>
    <name type="common">Maidenhair fern</name>
    <dbReference type="NCBI Taxonomy" id="13818"/>
    <lineage>
        <taxon>Eukaryota</taxon>
        <taxon>Viridiplantae</taxon>
        <taxon>Streptophyta</taxon>
        <taxon>Embryophyta</taxon>
        <taxon>Tracheophyta</taxon>
        <taxon>Polypodiopsida</taxon>
        <taxon>Polypodiidae</taxon>
        <taxon>Polypodiales</taxon>
        <taxon>Pteridineae</taxon>
        <taxon>Pteridaceae</taxon>
        <taxon>Vittarioideae</taxon>
        <taxon>Adiantum</taxon>
    </lineage>
</organism>
<protein>
    <submittedName>
        <fullName evidence="12">Uncharacterized protein</fullName>
    </submittedName>
</protein>
<keyword evidence="13" id="KW-1185">Reference proteome</keyword>
<reference evidence="12" key="1">
    <citation type="submission" date="2021-01" db="EMBL/GenBank/DDBJ databases">
        <title>Adiantum capillus-veneris genome.</title>
        <authorList>
            <person name="Fang Y."/>
            <person name="Liao Q."/>
        </authorList>
    </citation>
    <scope>NUCLEOTIDE SEQUENCE</scope>
    <source>
        <strain evidence="12">H3</strain>
        <tissue evidence="12">Leaf</tissue>
    </source>
</reference>
<accession>A0A9D4V8P6</accession>
<dbReference type="InterPro" id="IPR046831">
    <property type="entry name" value="Calmodulin_bind_N"/>
</dbReference>
<dbReference type="PANTHER" id="PTHR31713">
    <property type="entry name" value="OS02G0177800 PROTEIN"/>
    <property type="match status" value="1"/>
</dbReference>
<evidence type="ECO:0000313" key="12">
    <source>
        <dbReference type="EMBL" id="KAI5081574.1"/>
    </source>
</evidence>
<dbReference type="InterPro" id="IPR046830">
    <property type="entry name" value="Calmod_bind_M"/>
</dbReference>
<evidence type="ECO:0000256" key="3">
    <source>
        <dbReference type="ARBA" id="ARBA00023015"/>
    </source>
</evidence>
<sequence length="595" mass="67290">MAQKRHFRDGDTDDNDAEEKRQCMNLQSVVLEAVRANAMQKFWVVLEPMLRRVVSEEVERVISKYLPPGKLGSRLPSKQLQGLGSTSLRLHFQNKLALPLYTGSRVDGEHGNPIQVTLQDAVTGEAVIMEDESLIKLDIVVLEGDFSNDEEEDWTYEEFENHVVKERDGKRPLLTGDLTISLKEGMGILGELIFTDNSSWIRSRKFKLGVRLLTGSYKGVRVREAITEAFFVKDHRGQLYKKHYPPNLSDDVWRLEKIGKDGAYHKRLSEVHVNTVKDFLVMYATGPSRLREIFGTTMSTKTWDSILEHAKTTILNDTQYVYYPNDNRTIGVILNTIYQPLGILRNGSYVPVSSLSDAEQVYMERLVQEAHKDSSSLRKLPATARCEELNVASGSGHTRLVHNVPSHMELSERQQLQSQRTAPSLFENNSATLHPTGYSPSTSRNDGTGSTLATGLKKPLYTNAFSPGTLESLFVYSNHPQKEAEPTYEDIELYQSSSRYLDDYNHGRAFGSWGGDELLMLSGVSSGPISSALMPEDAKYSFSRIRGAQNPVFDVDHLHRRAYMGWLKLKAVLKFSFFMKKGVASRRRLQIEQLN</sequence>
<dbReference type="InterPro" id="IPR012416">
    <property type="entry name" value="CBP60"/>
</dbReference>
<dbReference type="EMBL" id="JABFUD020000003">
    <property type="protein sequence ID" value="KAI5081574.1"/>
    <property type="molecule type" value="Genomic_DNA"/>
</dbReference>
<comment type="subcellular location">
    <subcellularLocation>
        <location evidence="1">Nucleus</location>
    </subcellularLocation>
</comment>
<keyword evidence="7" id="KW-0539">Nucleus</keyword>
<dbReference type="Pfam" id="PF20452">
    <property type="entry name" value="Calmod_bind_C"/>
    <property type="match status" value="1"/>
</dbReference>
<feature type="domain" description="Calmodulin binding protein C-terminal" evidence="11">
    <location>
        <begin position="320"/>
        <end position="378"/>
    </location>
</feature>
<dbReference type="Proteomes" id="UP000886520">
    <property type="component" value="Chromosome 2"/>
</dbReference>
<keyword evidence="5" id="KW-0010">Activator</keyword>
<proteinExistence type="inferred from homology"/>
<dbReference type="GO" id="GO:0043565">
    <property type="term" value="F:sequence-specific DNA binding"/>
    <property type="evidence" value="ECO:0007669"/>
    <property type="project" value="TreeGrafter"/>
</dbReference>
<evidence type="ECO:0000256" key="5">
    <source>
        <dbReference type="ARBA" id="ARBA00023159"/>
    </source>
</evidence>
<dbReference type="OrthoDB" id="512636at2759"/>
<dbReference type="Pfam" id="PF07887">
    <property type="entry name" value="Calmodulin_bind"/>
    <property type="match status" value="1"/>
</dbReference>
<evidence type="ECO:0000259" key="10">
    <source>
        <dbReference type="Pfam" id="PF20451"/>
    </source>
</evidence>
<evidence type="ECO:0000259" key="11">
    <source>
        <dbReference type="Pfam" id="PF20452"/>
    </source>
</evidence>
<feature type="domain" description="Calmodulin binding protein-like N-terminal" evidence="9">
    <location>
        <begin position="88"/>
        <end position="235"/>
    </location>
</feature>
<evidence type="ECO:0000256" key="2">
    <source>
        <dbReference type="ARBA" id="ARBA00007214"/>
    </source>
</evidence>
<comment type="caution">
    <text evidence="12">The sequence shown here is derived from an EMBL/GenBank/DDBJ whole genome shotgun (WGS) entry which is preliminary data.</text>
</comment>
<name>A0A9D4V8P6_ADICA</name>
<dbReference type="PANTHER" id="PTHR31713:SF96">
    <property type="entry name" value="OS02G0562300 PROTEIN"/>
    <property type="match status" value="1"/>
</dbReference>
<dbReference type="GO" id="GO:0005516">
    <property type="term" value="F:calmodulin binding"/>
    <property type="evidence" value="ECO:0007669"/>
    <property type="project" value="InterPro"/>
</dbReference>
<gene>
    <name evidence="12" type="ORF">GOP47_0001317</name>
</gene>
<dbReference type="GO" id="GO:0080142">
    <property type="term" value="P:regulation of salicylic acid biosynthetic process"/>
    <property type="evidence" value="ECO:0007669"/>
    <property type="project" value="TreeGrafter"/>
</dbReference>
<dbReference type="InterPro" id="IPR046829">
    <property type="entry name" value="Calmod_bind_C"/>
</dbReference>
<evidence type="ECO:0000259" key="9">
    <source>
        <dbReference type="Pfam" id="PF07887"/>
    </source>
</evidence>
<evidence type="ECO:0000256" key="4">
    <source>
        <dbReference type="ARBA" id="ARBA00023125"/>
    </source>
</evidence>
<evidence type="ECO:0000256" key="1">
    <source>
        <dbReference type="ARBA" id="ARBA00004123"/>
    </source>
</evidence>
<evidence type="ECO:0000256" key="6">
    <source>
        <dbReference type="ARBA" id="ARBA00023163"/>
    </source>
</evidence>
<dbReference type="GO" id="GO:0003700">
    <property type="term" value="F:DNA-binding transcription factor activity"/>
    <property type="evidence" value="ECO:0007669"/>
    <property type="project" value="TreeGrafter"/>
</dbReference>
<feature type="region of interest" description="Disordered" evidence="8">
    <location>
        <begin position="428"/>
        <end position="453"/>
    </location>
</feature>
<evidence type="ECO:0000313" key="13">
    <source>
        <dbReference type="Proteomes" id="UP000886520"/>
    </source>
</evidence>
<dbReference type="GO" id="GO:0005634">
    <property type="term" value="C:nucleus"/>
    <property type="evidence" value="ECO:0007669"/>
    <property type="project" value="UniProtKB-SubCell"/>
</dbReference>
<keyword evidence="4" id="KW-0238">DNA-binding</keyword>
<evidence type="ECO:0000256" key="7">
    <source>
        <dbReference type="ARBA" id="ARBA00023242"/>
    </source>
</evidence>
<dbReference type="AlphaFoldDB" id="A0A9D4V8P6"/>
<keyword evidence="3" id="KW-0805">Transcription regulation</keyword>